<dbReference type="InterPro" id="IPR000772">
    <property type="entry name" value="Ricin_B_lectin"/>
</dbReference>
<dbReference type="GeneID" id="86828672"/>
<evidence type="ECO:0000313" key="3">
    <source>
        <dbReference type="EMBL" id="MBE1597986.1"/>
    </source>
</evidence>
<dbReference type="Gene3D" id="2.80.10.50">
    <property type="match status" value="2"/>
</dbReference>
<dbReference type="Pfam" id="PF00652">
    <property type="entry name" value="Ricin_B_lectin"/>
    <property type="match status" value="1"/>
</dbReference>
<feature type="chain" id="PRO_5038787647" description="Ricin B lectin domain-containing protein" evidence="1">
    <location>
        <begin position="25"/>
        <end position="126"/>
    </location>
</feature>
<dbReference type="PROSITE" id="PS50231">
    <property type="entry name" value="RICIN_B_LECTIN"/>
    <property type="match status" value="1"/>
</dbReference>
<accession>A0A8I0P1N9</accession>
<dbReference type="RefSeq" id="WP_046917742.1">
    <property type="nucleotide sequence ID" value="NZ_JADBGF010000001.1"/>
</dbReference>
<comment type="caution">
    <text evidence="3">The sequence shown here is derived from an EMBL/GenBank/DDBJ whole genome shotgun (WGS) entry which is preliminary data.</text>
</comment>
<keyword evidence="1" id="KW-0732">Signal</keyword>
<keyword evidence="4" id="KW-1185">Reference proteome</keyword>
<dbReference type="SUPFAM" id="SSF50370">
    <property type="entry name" value="Ricin B-like lectins"/>
    <property type="match status" value="1"/>
</dbReference>
<dbReference type="InterPro" id="IPR035992">
    <property type="entry name" value="Ricin_B-like_lectins"/>
</dbReference>
<feature type="signal peptide" evidence="1">
    <location>
        <begin position="1"/>
        <end position="24"/>
    </location>
</feature>
<dbReference type="OrthoDB" id="4273937at2"/>
<sequence length="126" mass="13612">MHSTIKTGRRALVVLAVAASAVTAAPVVNTAAAAGSDAPQVQIRTFADKCLDVYQGRSGDETPIFQYACHGSFNQRFKITEVGNGEVEIRTFADKCLDVYQGRSSDETGILQVTCHGSFNQRFKII</sequence>
<proteinExistence type="predicted"/>
<dbReference type="CDD" id="cd00161">
    <property type="entry name" value="beta-trefoil_Ricin-like"/>
    <property type="match status" value="1"/>
</dbReference>
<dbReference type="AlphaFoldDB" id="A0A8I0P1N9"/>
<protein>
    <recommendedName>
        <fullName evidence="2">Ricin B lectin domain-containing protein</fullName>
    </recommendedName>
</protein>
<reference evidence="3 4" key="1">
    <citation type="submission" date="2020-10" db="EMBL/GenBank/DDBJ databases">
        <title>Sequencing the genomes of 1000 actinobacteria strains.</title>
        <authorList>
            <person name="Klenk H.-P."/>
        </authorList>
    </citation>
    <scope>NUCLEOTIDE SEQUENCE [LARGE SCALE GENOMIC DNA]</scope>
    <source>
        <strain evidence="3 4">DSM 41803</strain>
    </source>
</reference>
<organism evidence="3 4">
    <name type="scientific">Streptomyces stelliscabiei</name>
    <dbReference type="NCBI Taxonomy" id="146820"/>
    <lineage>
        <taxon>Bacteria</taxon>
        <taxon>Bacillati</taxon>
        <taxon>Actinomycetota</taxon>
        <taxon>Actinomycetes</taxon>
        <taxon>Kitasatosporales</taxon>
        <taxon>Streptomycetaceae</taxon>
        <taxon>Streptomyces</taxon>
    </lineage>
</organism>
<evidence type="ECO:0000313" key="4">
    <source>
        <dbReference type="Proteomes" id="UP000629287"/>
    </source>
</evidence>
<evidence type="ECO:0000259" key="2">
    <source>
        <dbReference type="Pfam" id="PF00652"/>
    </source>
</evidence>
<feature type="domain" description="Ricin B lectin" evidence="2">
    <location>
        <begin position="41"/>
        <end position="124"/>
    </location>
</feature>
<dbReference type="EMBL" id="JADBGF010000001">
    <property type="protein sequence ID" value="MBE1597986.1"/>
    <property type="molecule type" value="Genomic_DNA"/>
</dbReference>
<evidence type="ECO:0000256" key="1">
    <source>
        <dbReference type="SAM" id="SignalP"/>
    </source>
</evidence>
<dbReference type="Proteomes" id="UP000629287">
    <property type="component" value="Unassembled WGS sequence"/>
</dbReference>
<gene>
    <name evidence="3" type="ORF">H4687_004115</name>
</gene>
<name>A0A8I0P1N9_9ACTN</name>